<dbReference type="AlphaFoldDB" id="A0A1J4S864"/>
<dbReference type="Pfam" id="PF13200">
    <property type="entry name" value="DUF4015"/>
    <property type="match status" value="1"/>
</dbReference>
<dbReference type="STRING" id="1817893.AUJ66_08850"/>
<dbReference type="InterPro" id="IPR025275">
    <property type="entry name" value="DUF4015"/>
</dbReference>
<accession>A0A1J4S864</accession>
<evidence type="ECO:0000313" key="3">
    <source>
        <dbReference type="EMBL" id="OIN95619.1"/>
    </source>
</evidence>
<dbReference type="Gene3D" id="3.20.20.80">
    <property type="entry name" value="Glycosidases"/>
    <property type="match status" value="1"/>
</dbReference>
<sequence>MAGNQMNFEIGISGYESPFNKVGIRGILYKVLIRILLWIVISAGTIGFFFHLMKATNFYLSSVPQSPNSKIYPDTAVFPVRGLHITSFVAGSSSLLTPLVELVKKTELNAMVIDLKEADGKIAYDSRLRIVENLGTKRAGIGNLDKLLAILKENNIFPIARICVFKDPLLAEVRPHLAVKDKNGSIWRDKKGLSWVDPYSKQVWEYNTAIAQEAAQRGFKEIQFDYIRFPSDGVIRNCVYTYKNSHGDSAPVMAIKNFLKYAATRLRPYGVIISVDVFGLTCSAIGDMNIGQIIEEIAPEVDYICPMVYPSHYYDGMYNLKNPESAPYQTVYASLKDAQMRVGKICRIRPWLQDFSLRVKYRAEDVREQIRATYDNDIQEWLLWNPACRYTAVALKPKTERSILAKATSIETNVQTEIPSEKKHKVDLPEEKF</sequence>
<comment type="caution">
    <text evidence="3">The sequence shown here is derived from an EMBL/GenBank/DDBJ whole genome shotgun (WGS) entry which is preliminary data.</text>
</comment>
<reference evidence="3 4" key="1">
    <citation type="journal article" date="2016" name="Environ. Microbiol.">
        <title>Genomic resolution of a cold subsurface aquifer community provides metabolic insights for novel microbes adapted to high CO concentrations.</title>
        <authorList>
            <person name="Probst A.J."/>
            <person name="Castelle C.J."/>
            <person name="Singh A."/>
            <person name="Brown C.T."/>
            <person name="Anantharaman K."/>
            <person name="Sharon I."/>
            <person name="Hug L.A."/>
            <person name="Burstein D."/>
            <person name="Emerson J.B."/>
            <person name="Thomas B.C."/>
            <person name="Banfield J.F."/>
        </authorList>
    </citation>
    <scope>NUCLEOTIDE SEQUENCE [LARGE SCALE GENOMIC DNA]</scope>
    <source>
        <strain evidence="3">CG1_02_38_46</strain>
    </source>
</reference>
<organism evidence="3 4">
    <name type="scientific">Candidatus Desantisbacteria bacterium CG1_02_38_46</name>
    <dbReference type="NCBI Taxonomy" id="1817893"/>
    <lineage>
        <taxon>Bacteria</taxon>
        <taxon>Candidatus Desantisiibacteriota</taxon>
    </lineage>
</organism>
<evidence type="ECO:0000259" key="2">
    <source>
        <dbReference type="Pfam" id="PF13200"/>
    </source>
</evidence>
<dbReference type="EMBL" id="MNUO01000133">
    <property type="protein sequence ID" value="OIN95619.1"/>
    <property type="molecule type" value="Genomic_DNA"/>
</dbReference>
<feature type="domain" description="DUF4015" evidence="2">
    <location>
        <begin position="82"/>
        <end position="390"/>
    </location>
</feature>
<dbReference type="SUPFAM" id="SSF51445">
    <property type="entry name" value="(Trans)glycosidases"/>
    <property type="match status" value="1"/>
</dbReference>
<evidence type="ECO:0000256" key="1">
    <source>
        <dbReference type="SAM" id="Phobius"/>
    </source>
</evidence>
<protein>
    <recommendedName>
        <fullName evidence="2">DUF4015 domain-containing protein</fullName>
    </recommendedName>
</protein>
<dbReference type="Proteomes" id="UP000182278">
    <property type="component" value="Unassembled WGS sequence"/>
</dbReference>
<keyword evidence="1" id="KW-1133">Transmembrane helix</keyword>
<gene>
    <name evidence="3" type="ORF">AUJ66_08850</name>
</gene>
<evidence type="ECO:0000313" key="4">
    <source>
        <dbReference type="Proteomes" id="UP000182278"/>
    </source>
</evidence>
<proteinExistence type="predicted"/>
<dbReference type="InterPro" id="IPR017853">
    <property type="entry name" value="GH"/>
</dbReference>
<name>A0A1J4S864_9BACT</name>
<feature type="transmembrane region" description="Helical" evidence="1">
    <location>
        <begin position="31"/>
        <end position="53"/>
    </location>
</feature>
<keyword evidence="1" id="KW-0472">Membrane</keyword>
<keyword evidence="1" id="KW-0812">Transmembrane</keyword>